<sequence>MFVATPFLVTVRKTGNRVGKENQKKMLLNFLSPPRRSANVQWLTFSAFTPETKGLQQSMPFFGKKCEKPDIGLEGIKNHKQCYRYRILANKKRL</sequence>
<comment type="caution">
    <text evidence="1">The sequence shown here is derived from an EMBL/GenBank/DDBJ whole genome shotgun (WGS) entry which is preliminary data.</text>
</comment>
<evidence type="ECO:0000313" key="1">
    <source>
        <dbReference type="EMBL" id="GIY77619.1"/>
    </source>
</evidence>
<accession>A0AAV4W5Y1</accession>
<keyword evidence="2" id="KW-1185">Reference proteome</keyword>
<dbReference type="Proteomes" id="UP001054945">
    <property type="component" value="Unassembled WGS sequence"/>
</dbReference>
<dbReference type="AlphaFoldDB" id="A0AAV4W5Y1"/>
<reference evidence="1 2" key="1">
    <citation type="submission" date="2021-06" db="EMBL/GenBank/DDBJ databases">
        <title>Caerostris extrusa draft genome.</title>
        <authorList>
            <person name="Kono N."/>
            <person name="Arakawa K."/>
        </authorList>
    </citation>
    <scope>NUCLEOTIDE SEQUENCE [LARGE SCALE GENOMIC DNA]</scope>
</reference>
<proteinExistence type="predicted"/>
<name>A0AAV4W5Y1_CAEEX</name>
<dbReference type="EMBL" id="BPLR01015653">
    <property type="protein sequence ID" value="GIY77619.1"/>
    <property type="molecule type" value="Genomic_DNA"/>
</dbReference>
<gene>
    <name evidence="1" type="ORF">CEXT_345421</name>
</gene>
<protein>
    <submittedName>
        <fullName evidence="1">Uncharacterized protein</fullName>
    </submittedName>
</protein>
<organism evidence="1 2">
    <name type="scientific">Caerostris extrusa</name>
    <name type="common">Bark spider</name>
    <name type="synonym">Caerostris bankana</name>
    <dbReference type="NCBI Taxonomy" id="172846"/>
    <lineage>
        <taxon>Eukaryota</taxon>
        <taxon>Metazoa</taxon>
        <taxon>Ecdysozoa</taxon>
        <taxon>Arthropoda</taxon>
        <taxon>Chelicerata</taxon>
        <taxon>Arachnida</taxon>
        <taxon>Araneae</taxon>
        <taxon>Araneomorphae</taxon>
        <taxon>Entelegynae</taxon>
        <taxon>Araneoidea</taxon>
        <taxon>Araneidae</taxon>
        <taxon>Caerostris</taxon>
    </lineage>
</organism>
<evidence type="ECO:0000313" key="2">
    <source>
        <dbReference type="Proteomes" id="UP001054945"/>
    </source>
</evidence>